<sequence>MDVVKRLQQYINLGKLSRGAINLTAVAMGINRNTVALGKSRNRPAGSEVLKSVVVTKDVYRRILIDKVVLAIKSKWTWPLGVDGGDIVIQQDNARPHIGLDDAEFVTAGEEGGWTIRIQNQPAQSPDLNVLDLGFFNLIQSLQQTLECRSMEELIAAVRCSYLMLSPTKLEKTFLTLRRIILVVIAAKGCNRYKIPRSASPAEDELALSLMNVRLEEKDRLEDVANMLSSLNMDEQ</sequence>
<dbReference type="AlphaFoldDB" id="A0A024TPN5"/>
<dbReference type="Gene3D" id="3.30.420.10">
    <property type="entry name" value="Ribonuclease H-like superfamily/Ribonuclease H"/>
    <property type="match status" value="1"/>
</dbReference>
<dbReference type="PANTHER" id="PTHR47169">
    <property type="entry name" value="OS01G0541250 PROTEIN"/>
    <property type="match status" value="1"/>
</dbReference>
<evidence type="ECO:0000313" key="1">
    <source>
        <dbReference type="EMBL" id="ETV95973.1"/>
    </source>
</evidence>
<dbReference type="InterPro" id="IPR036397">
    <property type="entry name" value="RNaseH_sf"/>
</dbReference>
<dbReference type="GeneID" id="20087679"/>
<protein>
    <recommendedName>
        <fullName evidence="2">Tc1-like transposase DDE domain-containing protein</fullName>
    </recommendedName>
</protein>
<dbReference type="VEuPathDB" id="FungiDB:H310_10629"/>
<dbReference type="PANTHER" id="PTHR47169:SF2">
    <property type="entry name" value="OS01G0541250 PROTEIN"/>
    <property type="match status" value="1"/>
</dbReference>
<accession>A0A024TPN5</accession>
<dbReference type="OrthoDB" id="122798at2759"/>
<proteinExistence type="predicted"/>
<name>A0A024TPN5_9STRA</name>
<organism evidence="1">
    <name type="scientific">Aphanomyces invadans</name>
    <dbReference type="NCBI Taxonomy" id="157072"/>
    <lineage>
        <taxon>Eukaryota</taxon>
        <taxon>Sar</taxon>
        <taxon>Stramenopiles</taxon>
        <taxon>Oomycota</taxon>
        <taxon>Saprolegniomycetes</taxon>
        <taxon>Saprolegniales</taxon>
        <taxon>Verrucalvaceae</taxon>
        <taxon>Aphanomyces</taxon>
    </lineage>
</organism>
<dbReference type="EMBL" id="KI913978">
    <property type="protein sequence ID" value="ETV95973.1"/>
    <property type="molecule type" value="Genomic_DNA"/>
</dbReference>
<dbReference type="GO" id="GO:0003676">
    <property type="term" value="F:nucleic acid binding"/>
    <property type="evidence" value="ECO:0007669"/>
    <property type="project" value="InterPro"/>
</dbReference>
<reference evidence="1" key="1">
    <citation type="submission" date="2013-12" db="EMBL/GenBank/DDBJ databases">
        <title>The Genome Sequence of Aphanomyces invadans NJM9701.</title>
        <authorList>
            <consortium name="The Broad Institute Genomics Platform"/>
            <person name="Russ C."/>
            <person name="Tyler B."/>
            <person name="van West P."/>
            <person name="Dieguez-Uribeondo J."/>
            <person name="Young S.K."/>
            <person name="Zeng Q."/>
            <person name="Gargeya S."/>
            <person name="Fitzgerald M."/>
            <person name="Abouelleil A."/>
            <person name="Alvarado L."/>
            <person name="Chapman S.B."/>
            <person name="Gainer-Dewar J."/>
            <person name="Goldberg J."/>
            <person name="Griggs A."/>
            <person name="Gujja S."/>
            <person name="Hansen M."/>
            <person name="Howarth C."/>
            <person name="Imamovic A."/>
            <person name="Ireland A."/>
            <person name="Larimer J."/>
            <person name="McCowan C."/>
            <person name="Murphy C."/>
            <person name="Pearson M."/>
            <person name="Poon T.W."/>
            <person name="Priest M."/>
            <person name="Roberts A."/>
            <person name="Saif S."/>
            <person name="Shea T."/>
            <person name="Sykes S."/>
            <person name="Wortman J."/>
            <person name="Nusbaum C."/>
            <person name="Birren B."/>
        </authorList>
    </citation>
    <scope>NUCLEOTIDE SEQUENCE [LARGE SCALE GENOMIC DNA]</scope>
    <source>
        <strain evidence="1">NJM9701</strain>
    </source>
</reference>
<evidence type="ECO:0008006" key="2">
    <source>
        <dbReference type="Google" id="ProtNLM"/>
    </source>
</evidence>
<dbReference type="RefSeq" id="XP_008875284.1">
    <property type="nucleotide sequence ID" value="XM_008877062.1"/>
</dbReference>
<gene>
    <name evidence="1" type="ORF">H310_10629</name>
</gene>